<feature type="transmembrane region" description="Helical" evidence="9">
    <location>
        <begin position="120"/>
        <end position="147"/>
    </location>
</feature>
<evidence type="ECO:0000256" key="9">
    <source>
        <dbReference type="HAMAP-Rule" id="MF_01129"/>
    </source>
</evidence>
<dbReference type="GO" id="GO:0030955">
    <property type="term" value="F:potassium ion binding"/>
    <property type="evidence" value="ECO:0007669"/>
    <property type="project" value="UniProtKB-UniRule"/>
</dbReference>
<feature type="transmembrane region" description="Helical" evidence="9">
    <location>
        <begin position="79"/>
        <end position="99"/>
    </location>
</feature>
<keyword evidence="5 9" id="KW-1278">Translocase</keyword>
<dbReference type="InterPro" id="IPR004131">
    <property type="entry name" value="PPase-energised_H-pump"/>
</dbReference>
<feature type="transmembrane region" description="Helical" evidence="9">
    <location>
        <begin position="411"/>
        <end position="432"/>
    </location>
</feature>
<organism evidence="10 11">
    <name type="scientific">Kineothrix alysoides</name>
    <dbReference type="NCBI Taxonomy" id="1469948"/>
    <lineage>
        <taxon>Bacteria</taxon>
        <taxon>Bacillati</taxon>
        <taxon>Bacillota</taxon>
        <taxon>Clostridia</taxon>
        <taxon>Lachnospirales</taxon>
        <taxon>Lachnospiraceae</taxon>
        <taxon>Kineothrix</taxon>
    </lineage>
</organism>
<evidence type="ECO:0000256" key="6">
    <source>
        <dbReference type="ARBA" id="ARBA00022989"/>
    </source>
</evidence>
<keyword evidence="8 9" id="KW-0472">Membrane</keyword>
<comment type="caution">
    <text evidence="10">The sequence shown here is derived from an EMBL/GenBank/DDBJ whole genome shotgun (WGS) entry which is preliminary data.</text>
</comment>
<comment type="function">
    <text evidence="9">Sodium pump that utilizes the energy of pyrophosphate hydrolysis as the driving force for Na(+) movement across the membrane.</text>
</comment>
<keyword evidence="9" id="KW-0915">Sodium</keyword>
<evidence type="ECO:0000256" key="5">
    <source>
        <dbReference type="ARBA" id="ARBA00022967"/>
    </source>
</evidence>
<dbReference type="PANTHER" id="PTHR31998">
    <property type="entry name" value="K(+)-INSENSITIVE PYROPHOSPHATE-ENERGIZED PROTON PUMP"/>
    <property type="match status" value="1"/>
</dbReference>
<dbReference type="GO" id="GO:0009678">
    <property type="term" value="F:diphosphate hydrolysis-driven proton transmembrane transporter activity"/>
    <property type="evidence" value="ECO:0007669"/>
    <property type="project" value="UniProtKB-UniRule"/>
</dbReference>
<evidence type="ECO:0000313" key="11">
    <source>
        <dbReference type="Proteomes" id="UP000295718"/>
    </source>
</evidence>
<comment type="activity regulation">
    <text evidence="9">Requires K(+) for maximal activity.</text>
</comment>
<evidence type="ECO:0000256" key="8">
    <source>
        <dbReference type="ARBA" id="ARBA00023136"/>
    </source>
</evidence>
<feature type="transmembrane region" description="Helical" evidence="9">
    <location>
        <begin position="333"/>
        <end position="354"/>
    </location>
</feature>
<evidence type="ECO:0000313" key="10">
    <source>
        <dbReference type="EMBL" id="TCL55618.1"/>
    </source>
</evidence>
<keyword evidence="7 9" id="KW-0406">Ion transport</keyword>
<dbReference type="PIRSF" id="PIRSF001265">
    <property type="entry name" value="H+-PPase"/>
    <property type="match status" value="1"/>
</dbReference>
<dbReference type="GO" id="GO:0006814">
    <property type="term" value="P:sodium ion transport"/>
    <property type="evidence" value="ECO:0007669"/>
    <property type="project" value="UniProtKB-UniRule"/>
</dbReference>
<keyword evidence="9" id="KW-1003">Cell membrane</keyword>
<comment type="subcellular location">
    <subcellularLocation>
        <location evidence="9">Cell membrane</location>
        <topology evidence="9">Multi-pass membrane protein</topology>
    </subcellularLocation>
    <subcellularLocation>
        <location evidence="1">Endomembrane system</location>
        <topology evidence="1">Multi-pass membrane protein</topology>
    </subcellularLocation>
</comment>
<feature type="transmembrane region" description="Helical" evidence="9">
    <location>
        <begin position="292"/>
        <end position="313"/>
    </location>
</feature>
<sequence length="683" mass="70526">MNMIFLGVALVGAIALLVAVFIAKWINKNDEGNQHMREIASYIHQGAMTFLMREYRTIGIFAVVMFAVLFFAVNWQTATLFLFGASFSLAAGLFGMNTATKANVRTAAAARFGMPSALRIAFRGGAVMGLSVVGLAALGLGVVLSLLGVETQQQIEYISGFGLGATSMSLFGRVGGGIFTKAADVGADLVGKVEAGIPEDDPRNPGVIADNVGDNVGDVAGMGADLFDSYVGAIISAILLATTLKNAAGESMLSEGIAFPLLVVAIGILASVIAVFFVGGKNTKNPAKSLNLVTYGGSIIVLISSYILGTLIFGSTMEFHGFAFGSEAGNHFGGIGAFGAVASGLVIGSAIGFFTERYTSSDYKAVQGIAKQAETGTATLIIDGFSVGLLSAVWPLVLIAVGIMLSYFCAGLYGIGLAAVGMLSTTGLVVAVDAYGPIADNAGGIAEMCSLPKETREITDKLDSVGNTTAAIGKGFAIGASALTVLGLYVSYAEIANISAIDLLNPLVVAGLFLGGIMPFLFSALTMRSVGRAAGQMIEEIRRQFRADKGIMEGTSKPDYEKCIQISTDAALKEMLFPGVLAVVCPIVVGIIDTAMLGGMLAGAMLVGVLLALMMDNAGGAWDNAKKYIEEGHHGGKGSEAHKAAVVGDTVGDPFKDTSGPSMNTLICLMTIVSVVFLPLFLR</sequence>
<keyword evidence="9" id="KW-0739">Sodium transport</keyword>
<dbReference type="GO" id="GO:0012505">
    <property type="term" value="C:endomembrane system"/>
    <property type="evidence" value="ECO:0007669"/>
    <property type="project" value="UniProtKB-SubCell"/>
</dbReference>
<keyword evidence="6 9" id="KW-1133">Transmembrane helix</keyword>
<comment type="caution">
    <text evidence="9">Lacks conserved residue(s) required for the propagation of feature annotation.</text>
</comment>
<evidence type="ECO:0000256" key="2">
    <source>
        <dbReference type="ARBA" id="ARBA00022448"/>
    </source>
</evidence>
<dbReference type="GO" id="GO:0005886">
    <property type="term" value="C:plasma membrane"/>
    <property type="evidence" value="ECO:0007669"/>
    <property type="project" value="UniProtKB-SubCell"/>
</dbReference>
<feature type="transmembrane region" description="Helical" evidence="9">
    <location>
        <begin position="471"/>
        <end position="492"/>
    </location>
</feature>
<dbReference type="STRING" id="1469948.GCA_000732725_01124"/>
<feature type="transmembrane region" description="Helical" evidence="9">
    <location>
        <begin position="504"/>
        <end position="527"/>
    </location>
</feature>
<dbReference type="AlphaFoldDB" id="A0A4R1QPF8"/>
<keyword evidence="9" id="KW-0630">Potassium</keyword>
<feature type="transmembrane region" description="Helical" evidence="9">
    <location>
        <begin position="55"/>
        <end position="73"/>
    </location>
</feature>
<keyword evidence="4 9" id="KW-0460">Magnesium</keyword>
<dbReference type="NCBIfam" id="NF001960">
    <property type="entry name" value="PRK00733.3-5"/>
    <property type="match status" value="1"/>
</dbReference>
<keyword evidence="11" id="KW-1185">Reference proteome</keyword>
<feature type="transmembrane region" description="Helical" evidence="9">
    <location>
        <begin position="580"/>
        <end position="613"/>
    </location>
</feature>
<dbReference type="Pfam" id="PF03030">
    <property type="entry name" value="H_PPase"/>
    <property type="match status" value="1"/>
</dbReference>
<feature type="transmembrane region" description="Helical" evidence="9">
    <location>
        <begin position="6"/>
        <end position="27"/>
    </location>
</feature>
<comment type="catalytic activity">
    <reaction evidence="9">
        <text>Na(+)(in) + diphosphate + H2O = Na(+)(out) + 2 phosphate + H(+)</text>
        <dbReference type="Rhea" id="RHEA:57884"/>
        <dbReference type="ChEBI" id="CHEBI:15377"/>
        <dbReference type="ChEBI" id="CHEBI:15378"/>
        <dbReference type="ChEBI" id="CHEBI:29101"/>
        <dbReference type="ChEBI" id="CHEBI:33019"/>
        <dbReference type="ChEBI" id="CHEBI:43474"/>
        <dbReference type="EC" id="7.2.3.1"/>
    </reaction>
</comment>
<evidence type="ECO:0000256" key="4">
    <source>
        <dbReference type="ARBA" id="ARBA00022842"/>
    </source>
</evidence>
<comment type="similarity">
    <text evidence="9">Belongs to the H(+)-translocating pyrophosphatase (TC 3.A.10) family. K(+)-stimulated subfamily.</text>
</comment>
<evidence type="ECO:0000256" key="7">
    <source>
        <dbReference type="ARBA" id="ARBA00023065"/>
    </source>
</evidence>
<keyword evidence="3 9" id="KW-0812">Transmembrane</keyword>
<dbReference type="HAMAP" id="MF_01129">
    <property type="entry name" value="PPase_energized_pump"/>
    <property type="match status" value="1"/>
</dbReference>
<feature type="transmembrane region" description="Helical" evidence="9">
    <location>
        <begin position="257"/>
        <end position="280"/>
    </location>
</feature>
<name>A0A4R1QPF8_9FIRM</name>
<dbReference type="OrthoDB" id="9808652at2"/>
<comment type="cofactor">
    <cofactor evidence="9">
        <name>Mg(2+)</name>
        <dbReference type="ChEBI" id="CHEBI:18420"/>
    </cofactor>
</comment>
<feature type="transmembrane region" description="Helical" evidence="9">
    <location>
        <begin position="663"/>
        <end position="682"/>
    </location>
</feature>
<evidence type="ECO:0000256" key="1">
    <source>
        <dbReference type="ARBA" id="ARBA00004127"/>
    </source>
</evidence>
<dbReference type="EMBL" id="SLUO01000014">
    <property type="protein sequence ID" value="TCL55618.1"/>
    <property type="molecule type" value="Genomic_DNA"/>
</dbReference>
<dbReference type="NCBIfam" id="TIGR01104">
    <property type="entry name" value="V_PPase"/>
    <property type="match status" value="1"/>
</dbReference>
<comment type="subunit">
    <text evidence="9">Homodimer.</text>
</comment>
<evidence type="ECO:0000256" key="3">
    <source>
        <dbReference type="ARBA" id="ARBA00022692"/>
    </source>
</evidence>
<protein>
    <recommendedName>
        <fullName evidence="9">Putative K(+)-stimulated pyrophosphate-energized sodium pump</fullName>
        <ecNumber evidence="9">7.2.3.1</ecNumber>
    </recommendedName>
    <alternativeName>
        <fullName evidence="9">Membrane-bound sodium-translocating pyrophosphatase</fullName>
    </alternativeName>
    <alternativeName>
        <fullName evidence="9">Pyrophosphate-energized inorganic pyrophosphatase</fullName>
        <shortName evidence="9">Na(+)-PPase</shortName>
    </alternativeName>
</protein>
<gene>
    <name evidence="9" type="primary">hppA</name>
    <name evidence="10" type="ORF">EDD76_11428</name>
</gene>
<dbReference type="RefSeq" id="WP_031389852.1">
    <property type="nucleotide sequence ID" value="NZ_JPNB01000001.1"/>
</dbReference>
<dbReference type="GO" id="GO:0004427">
    <property type="term" value="F:inorganic diphosphate phosphatase activity"/>
    <property type="evidence" value="ECO:0007669"/>
    <property type="project" value="UniProtKB-UniRule"/>
</dbReference>
<keyword evidence="2 9" id="KW-0813">Transport</keyword>
<dbReference type="EC" id="7.2.3.1" evidence="9"/>
<accession>A0A4R1QPF8</accession>
<feature type="site" description="Determinant of potassium dependence" evidence="9">
    <location>
        <position position="470"/>
    </location>
</feature>
<proteinExistence type="inferred from homology"/>
<dbReference type="GO" id="GO:0000287">
    <property type="term" value="F:magnesium ion binding"/>
    <property type="evidence" value="ECO:0007669"/>
    <property type="project" value="UniProtKB-UniRule"/>
</dbReference>
<feature type="transmembrane region" description="Helical" evidence="9">
    <location>
        <begin position="380"/>
        <end position="405"/>
    </location>
</feature>
<reference evidence="10 11" key="1">
    <citation type="submission" date="2019-03" db="EMBL/GenBank/DDBJ databases">
        <title>Genomic Encyclopedia of Type Strains, Phase IV (KMG-IV): sequencing the most valuable type-strain genomes for metagenomic binning, comparative biology and taxonomic classification.</title>
        <authorList>
            <person name="Goeker M."/>
        </authorList>
    </citation>
    <scope>NUCLEOTIDE SEQUENCE [LARGE SCALE GENOMIC DNA]</scope>
    <source>
        <strain evidence="10 11">DSM 100556</strain>
    </source>
</reference>
<dbReference type="Proteomes" id="UP000295718">
    <property type="component" value="Unassembled WGS sequence"/>
</dbReference>